<dbReference type="OrthoDB" id="1305442at2759"/>
<sequence>MVKGRRKELPDQLSDLPDSILIHILSMLEEWRNKEVVKTSVLSTTWRSLWKFVPVSLHFEPTRFHYDAIRDFVTSTHTEINYWRSCKKIKKFSVLLSICDERFVKDVDLWASFALIDAKVEEFVLEFSYDEGYDVCEYKFPKYAYKNTSLRYLVLGNCILNPKDNVNWTSLVSLSLRDLKLIEGVIEKALSG</sequence>
<evidence type="ECO:0000313" key="1">
    <source>
        <dbReference type="EMBL" id="PHT58300.1"/>
    </source>
</evidence>
<gene>
    <name evidence="1" type="ORF">CQW23_00663</name>
</gene>
<organism evidence="1 2">
    <name type="scientific">Capsicum baccatum</name>
    <name type="common">Peruvian pepper</name>
    <dbReference type="NCBI Taxonomy" id="33114"/>
    <lineage>
        <taxon>Eukaryota</taxon>
        <taxon>Viridiplantae</taxon>
        <taxon>Streptophyta</taxon>
        <taxon>Embryophyta</taxon>
        <taxon>Tracheophyta</taxon>
        <taxon>Spermatophyta</taxon>
        <taxon>Magnoliopsida</taxon>
        <taxon>eudicotyledons</taxon>
        <taxon>Gunneridae</taxon>
        <taxon>Pentapetalae</taxon>
        <taxon>asterids</taxon>
        <taxon>lamiids</taxon>
        <taxon>Solanales</taxon>
        <taxon>Solanaceae</taxon>
        <taxon>Solanoideae</taxon>
        <taxon>Capsiceae</taxon>
        <taxon>Capsicum</taxon>
    </lineage>
</organism>
<protein>
    <submittedName>
        <fullName evidence="1">Uncharacterized protein</fullName>
    </submittedName>
</protein>
<dbReference type="PANTHER" id="PTHR31639">
    <property type="entry name" value="F-BOX PROTEIN-LIKE"/>
    <property type="match status" value="1"/>
</dbReference>
<accession>A0A2G2XLE4</accession>
<name>A0A2G2XLE4_CAPBA</name>
<comment type="caution">
    <text evidence="1">The sequence shown here is derived from an EMBL/GenBank/DDBJ whole genome shotgun (WGS) entry which is preliminary data.</text>
</comment>
<dbReference type="AlphaFoldDB" id="A0A2G2XLE4"/>
<reference evidence="1 2" key="1">
    <citation type="journal article" date="2017" name="Genome Biol.">
        <title>New reference genome sequences of hot pepper reveal the massive evolution of plant disease-resistance genes by retroduplication.</title>
        <authorList>
            <person name="Kim S."/>
            <person name="Park J."/>
            <person name="Yeom S.I."/>
            <person name="Kim Y.M."/>
            <person name="Seo E."/>
            <person name="Kim K.T."/>
            <person name="Kim M.S."/>
            <person name="Lee J.M."/>
            <person name="Cheong K."/>
            <person name="Shin H.S."/>
            <person name="Kim S.B."/>
            <person name="Han K."/>
            <person name="Lee J."/>
            <person name="Park M."/>
            <person name="Lee H.A."/>
            <person name="Lee H.Y."/>
            <person name="Lee Y."/>
            <person name="Oh S."/>
            <person name="Lee J.H."/>
            <person name="Choi E."/>
            <person name="Choi E."/>
            <person name="Lee S.E."/>
            <person name="Jeon J."/>
            <person name="Kim H."/>
            <person name="Choi G."/>
            <person name="Song H."/>
            <person name="Lee J."/>
            <person name="Lee S.C."/>
            <person name="Kwon J.K."/>
            <person name="Lee H.Y."/>
            <person name="Koo N."/>
            <person name="Hong Y."/>
            <person name="Kim R.W."/>
            <person name="Kang W.H."/>
            <person name="Huh J.H."/>
            <person name="Kang B.C."/>
            <person name="Yang T.J."/>
            <person name="Lee Y.H."/>
            <person name="Bennetzen J.L."/>
            <person name="Choi D."/>
        </authorList>
    </citation>
    <scope>NUCLEOTIDE SEQUENCE [LARGE SCALE GENOMIC DNA]</scope>
    <source>
        <strain evidence="2">cv. PBC81</strain>
    </source>
</reference>
<dbReference type="EMBL" id="MLFT02000001">
    <property type="protein sequence ID" value="PHT58300.1"/>
    <property type="molecule type" value="Genomic_DNA"/>
</dbReference>
<dbReference type="InterPro" id="IPR036047">
    <property type="entry name" value="F-box-like_dom_sf"/>
</dbReference>
<dbReference type="CDD" id="cd22160">
    <property type="entry name" value="F-box_AtFBL13-like"/>
    <property type="match status" value="1"/>
</dbReference>
<dbReference type="Proteomes" id="UP000224567">
    <property type="component" value="Unassembled WGS sequence"/>
</dbReference>
<dbReference type="PANTHER" id="PTHR31639:SF42">
    <property type="entry name" value="OS02G0160200 PROTEIN"/>
    <property type="match status" value="1"/>
</dbReference>
<dbReference type="InterPro" id="IPR053781">
    <property type="entry name" value="F-box_AtFBL13-like"/>
</dbReference>
<proteinExistence type="predicted"/>
<dbReference type="STRING" id="33114.A0A2G2XLE4"/>
<keyword evidence="2" id="KW-1185">Reference proteome</keyword>
<dbReference type="SUPFAM" id="SSF81383">
    <property type="entry name" value="F-box domain"/>
    <property type="match status" value="1"/>
</dbReference>
<evidence type="ECO:0000313" key="2">
    <source>
        <dbReference type="Proteomes" id="UP000224567"/>
    </source>
</evidence>
<reference evidence="2" key="2">
    <citation type="journal article" date="2017" name="J. Anim. Genet.">
        <title>Multiple reference genome sequences of hot pepper reveal the massive evolution of plant disease resistance genes by retroduplication.</title>
        <authorList>
            <person name="Kim S."/>
            <person name="Park J."/>
            <person name="Yeom S.-I."/>
            <person name="Kim Y.-M."/>
            <person name="Seo E."/>
            <person name="Kim K.-T."/>
            <person name="Kim M.-S."/>
            <person name="Lee J.M."/>
            <person name="Cheong K."/>
            <person name="Shin H.-S."/>
            <person name="Kim S.-B."/>
            <person name="Han K."/>
            <person name="Lee J."/>
            <person name="Park M."/>
            <person name="Lee H.-A."/>
            <person name="Lee H.-Y."/>
            <person name="Lee Y."/>
            <person name="Oh S."/>
            <person name="Lee J.H."/>
            <person name="Choi E."/>
            <person name="Choi E."/>
            <person name="Lee S.E."/>
            <person name="Jeon J."/>
            <person name="Kim H."/>
            <person name="Choi G."/>
            <person name="Song H."/>
            <person name="Lee J."/>
            <person name="Lee S.-C."/>
            <person name="Kwon J.-K."/>
            <person name="Lee H.-Y."/>
            <person name="Koo N."/>
            <person name="Hong Y."/>
            <person name="Kim R.W."/>
            <person name="Kang W.-H."/>
            <person name="Huh J.H."/>
            <person name="Kang B.-C."/>
            <person name="Yang T.-J."/>
            <person name="Lee Y.-H."/>
            <person name="Bennetzen J.L."/>
            <person name="Choi D."/>
        </authorList>
    </citation>
    <scope>NUCLEOTIDE SEQUENCE [LARGE SCALE GENOMIC DNA]</scope>
    <source>
        <strain evidence="2">cv. PBC81</strain>
    </source>
</reference>